<sequence>MQTLIDITFHEMDSSPAFEERILRHVVELEERFGRIISGRVVVTGPGERHRTGGLYDVRIHLSLPEGREVHVDRLSHDDERYADVGYAINDTFKRARRQLQDEVRKLHGDVKRHEPEPHGRVLRIDPNGDFGFIETSDGREIYFHRNSVLNDGFARLEPGAPVTFAEEMGEKGPQASTVKPMGKRGMV</sequence>
<dbReference type="Gene3D" id="3.30.160.100">
    <property type="entry name" value="Ribosome hibernation promotion factor-like"/>
    <property type="match status" value="1"/>
</dbReference>
<dbReference type="RefSeq" id="WP_023431902.1">
    <property type="nucleotide sequence ID" value="NZ_AWXZ01000020.1"/>
</dbReference>
<comment type="caution">
    <text evidence="3">The sequence shown here is derived from an EMBL/GenBank/DDBJ whole genome shotgun (WGS) entry which is preliminary data.</text>
</comment>
<feature type="domain" description="CSD" evidence="2">
    <location>
        <begin position="117"/>
        <end position="181"/>
    </location>
</feature>
<proteinExistence type="predicted"/>
<dbReference type="Proteomes" id="UP000017819">
    <property type="component" value="Unassembled WGS sequence"/>
</dbReference>
<name>V4RH70_9HYPH</name>
<dbReference type="EMBL" id="AWXZ01000020">
    <property type="protein sequence ID" value="ESR25466.1"/>
    <property type="molecule type" value="Genomic_DNA"/>
</dbReference>
<keyword evidence="4" id="KW-1185">Reference proteome</keyword>
<dbReference type="AlphaFoldDB" id="V4RH70"/>
<dbReference type="InterPro" id="IPR002059">
    <property type="entry name" value="CSP_DNA-bd"/>
</dbReference>
<feature type="region of interest" description="Disordered" evidence="1">
    <location>
        <begin position="168"/>
        <end position="188"/>
    </location>
</feature>
<dbReference type="InterPro" id="IPR003489">
    <property type="entry name" value="RHF/RaiA"/>
</dbReference>
<protein>
    <submittedName>
        <fullName evidence="3">Cold shock domain family protein</fullName>
    </submittedName>
</protein>
<dbReference type="PROSITE" id="PS51857">
    <property type="entry name" value="CSD_2"/>
    <property type="match status" value="1"/>
</dbReference>
<dbReference type="GO" id="GO:0003676">
    <property type="term" value="F:nucleic acid binding"/>
    <property type="evidence" value="ECO:0007669"/>
    <property type="project" value="InterPro"/>
</dbReference>
<evidence type="ECO:0000313" key="3">
    <source>
        <dbReference type="EMBL" id="ESR25466.1"/>
    </source>
</evidence>
<reference evidence="3 4" key="1">
    <citation type="journal article" date="2014" name="Genome Announc.">
        <title>Draft Genome Sequence of Lutibaculum baratangense Strain AMV1T, Isolated from a Mud Volcano in Andamans, India.</title>
        <authorList>
            <person name="Singh A."/>
            <person name="Sreenivas A."/>
            <person name="Sathyanarayana Reddy G."/>
            <person name="Pinnaka A.K."/>
            <person name="Shivaji S."/>
        </authorList>
    </citation>
    <scope>NUCLEOTIDE SEQUENCE [LARGE SCALE GENOMIC DNA]</scope>
    <source>
        <strain evidence="3 4">AMV1</strain>
    </source>
</reference>
<dbReference type="InterPro" id="IPR012340">
    <property type="entry name" value="NA-bd_OB-fold"/>
</dbReference>
<accession>V4RH70</accession>
<evidence type="ECO:0000259" key="2">
    <source>
        <dbReference type="PROSITE" id="PS51857"/>
    </source>
</evidence>
<dbReference type="InterPro" id="IPR036567">
    <property type="entry name" value="RHF-like"/>
</dbReference>
<dbReference type="SUPFAM" id="SSF50249">
    <property type="entry name" value="Nucleic acid-binding proteins"/>
    <property type="match status" value="1"/>
</dbReference>
<organism evidence="3 4">
    <name type="scientific">Lutibaculum baratangense AMV1</name>
    <dbReference type="NCBI Taxonomy" id="631454"/>
    <lineage>
        <taxon>Bacteria</taxon>
        <taxon>Pseudomonadati</taxon>
        <taxon>Pseudomonadota</taxon>
        <taxon>Alphaproteobacteria</taxon>
        <taxon>Hyphomicrobiales</taxon>
        <taxon>Tepidamorphaceae</taxon>
        <taxon>Lutibaculum</taxon>
    </lineage>
</organism>
<dbReference type="Gene3D" id="2.40.50.140">
    <property type="entry name" value="Nucleic acid-binding proteins"/>
    <property type="match status" value="1"/>
</dbReference>
<dbReference type="SUPFAM" id="SSF69754">
    <property type="entry name" value="Ribosome binding protein Y (YfiA homologue)"/>
    <property type="match status" value="1"/>
</dbReference>
<dbReference type="STRING" id="631454.N177_1761"/>
<dbReference type="Pfam" id="PF00313">
    <property type="entry name" value="CSD"/>
    <property type="match status" value="1"/>
</dbReference>
<evidence type="ECO:0000313" key="4">
    <source>
        <dbReference type="Proteomes" id="UP000017819"/>
    </source>
</evidence>
<dbReference type="Pfam" id="PF02482">
    <property type="entry name" value="Ribosomal_S30AE"/>
    <property type="match status" value="1"/>
</dbReference>
<dbReference type="PATRIC" id="fig|631454.5.peg.1740"/>
<evidence type="ECO:0000256" key="1">
    <source>
        <dbReference type="SAM" id="MobiDB-lite"/>
    </source>
</evidence>
<dbReference type="eggNOG" id="COG1278">
    <property type="taxonomic scope" value="Bacteria"/>
</dbReference>
<gene>
    <name evidence="3" type="ORF">N177_1761</name>
</gene>
<dbReference type="OrthoDB" id="9782252at2"/>